<evidence type="ECO:0000313" key="2">
    <source>
        <dbReference type="WBParaSite" id="JU765_v2.g15879.t2"/>
    </source>
</evidence>
<evidence type="ECO:0000313" key="1">
    <source>
        <dbReference type="Proteomes" id="UP000887576"/>
    </source>
</evidence>
<organism evidence="1 2">
    <name type="scientific">Panagrolaimus sp. JU765</name>
    <dbReference type="NCBI Taxonomy" id="591449"/>
    <lineage>
        <taxon>Eukaryota</taxon>
        <taxon>Metazoa</taxon>
        <taxon>Ecdysozoa</taxon>
        <taxon>Nematoda</taxon>
        <taxon>Chromadorea</taxon>
        <taxon>Rhabditida</taxon>
        <taxon>Tylenchina</taxon>
        <taxon>Panagrolaimomorpha</taxon>
        <taxon>Panagrolaimoidea</taxon>
        <taxon>Panagrolaimidae</taxon>
        <taxon>Panagrolaimus</taxon>
    </lineage>
</organism>
<proteinExistence type="predicted"/>
<dbReference type="WBParaSite" id="JU765_v2.g15879.t2">
    <property type="protein sequence ID" value="JU765_v2.g15879.t2"/>
    <property type="gene ID" value="JU765_v2.g15879"/>
</dbReference>
<reference evidence="2" key="1">
    <citation type="submission" date="2022-11" db="UniProtKB">
        <authorList>
            <consortium name="WormBaseParasite"/>
        </authorList>
    </citation>
    <scope>IDENTIFICATION</scope>
</reference>
<name>A0AC34QFN5_9BILA</name>
<sequence>MKMDANFLHSNGSETKIIDTLRGIMTKTNSTEVSKYCRDPLVADFIYTLGEIKWRCPDLLGSSSSHSNSNDGGGSTLSWQTHEAKLFLTIIFLFVGIVGFLGNLMTVVVIYRSLHSKTNYFLASLAISDLLLIIVGVPFDLVSLWTGSIAPAIPGYCETTSTAISWFTFVSILIIVALTAERLVAICYPFSLRSLFTNGRIIHLIIATWGFAFFPSLYIGLQFKQVTSDLCGKFKQVTSDLCGKVHLVEVGHGSCDFVGWMDFAYTFEVMLFLTFVLPIIFIIYSYFRILKTLNEMQHNRTVRIELENLNNSKHITADTKLRLSGRQMSQKAQKVVTKMLITVAVVFFICYLPYHVERLIVWYSGESCQQ</sequence>
<accession>A0AC34QFN5</accession>
<dbReference type="Proteomes" id="UP000887576">
    <property type="component" value="Unplaced"/>
</dbReference>
<protein>
    <submittedName>
        <fullName evidence="2">G-protein coupled receptors family 1 profile domain-containing protein</fullName>
    </submittedName>
</protein>